<dbReference type="Pfam" id="PF04773">
    <property type="entry name" value="FecR"/>
    <property type="match status" value="1"/>
</dbReference>
<dbReference type="AlphaFoldDB" id="A0A3B7MRU2"/>
<evidence type="ECO:0000256" key="1">
    <source>
        <dbReference type="SAM" id="Phobius"/>
    </source>
</evidence>
<proteinExistence type="predicted"/>
<dbReference type="InterPro" id="IPR032508">
    <property type="entry name" value="FecR_C"/>
</dbReference>
<dbReference type="GO" id="GO:0016989">
    <property type="term" value="F:sigma factor antagonist activity"/>
    <property type="evidence" value="ECO:0007669"/>
    <property type="project" value="TreeGrafter"/>
</dbReference>
<dbReference type="EMBL" id="CP032157">
    <property type="protein sequence ID" value="AXY76083.1"/>
    <property type="molecule type" value="Genomic_DNA"/>
</dbReference>
<evidence type="ECO:0000259" key="2">
    <source>
        <dbReference type="Pfam" id="PF04773"/>
    </source>
</evidence>
<dbReference type="PANTHER" id="PTHR30273:SF2">
    <property type="entry name" value="PROTEIN FECR"/>
    <property type="match status" value="1"/>
</dbReference>
<feature type="transmembrane region" description="Helical" evidence="1">
    <location>
        <begin position="88"/>
        <end position="107"/>
    </location>
</feature>
<protein>
    <submittedName>
        <fullName evidence="4">FecR family protein</fullName>
    </submittedName>
</protein>
<organism evidence="4 5">
    <name type="scientific">Paraflavitalea soli</name>
    <dbReference type="NCBI Taxonomy" id="2315862"/>
    <lineage>
        <taxon>Bacteria</taxon>
        <taxon>Pseudomonadati</taxon>
        <taxon>Bacteroidota</taxon>
        <taxon>Chitinophagia</taxon>
        <taxon>Chitinophagales</taxon>
        <taxon>Chitinophagaceae</taxon>
        <taxon>Paraflavitalea</taxon>
    </lineage>
</organism>
<dbReference type="OrthoDB" id="629393at2"/>
<name>A0A3B7MRU2_9BACT</name>
<gene>
    <name evidence="4" type="ORF">D3H65_19765</name>
</gene>
<reference evidence="4 5" key="1">
    <citation type="submission" date="2018-09" db="EMBL/GenBank/DDBJ databases">
        <title>Genome sequencing of strain 6GH32-13.</title>
        <authorList>
            <person name="Weon H.-Y."/>
            <person name="Heo J."/>
            <person name="Kwon S.-W."/>
        </authorList>
    </citation>
    <scope>NUCLEOTIDE SEQUENCE [LARGE SCALE GENOMIC DNA]</scope>
    <source>
        <strain evidence="4 5">5GH32-13</strain>
    </source>
</reference>
<dbReference type="Proteomes" id="UP000263900">
    <property type="component" value="Chromosome"/>
</dbReference>
<keyword evidence="1" id="KW-0472">Membrane</keyword>
<evidence type="ECO:0000313" key="4">
    <source>
        <dbReference type="EMBL" id="AXY76083.1"/>
    </source>
</evidence>
<dbReference type="Gene3D" id="3.55.50.30">
    <property type="match status" value="1"/>
</dbReference>
<dbReference type="InterPro" id="IPR012373">
    <property type="entry name" value="Ferrdict_sens_TM"/>
</dbReference>
<keyword evidence="1" id="KW-0812">Transmembrane</keyword>
<dbReference type="Pfam" id="PF16344">
    <property type="entry name" value="FecR_C"/>
    <property type="match status" value="1"/>
</dbReference>
<feature type="domain" description="Protein FecR C-terminal" evidence="3">
    <location>
        <begin position="338"/>
        <end position="406"/>
    </location>
</feature>
<evidence type="ECO:0000313" key="5">
    <source>
        <dbReference type="Proteomes" id="UP000263900"/>
    </source>
</evidence>
<dbReference type="RefSeq" id="WP_119051962.1">
    <property type="nucleotide sequence ID" value="NZ_CP032157.1"/>
</dbReference>
<keyword evidence="5" id="KW-1185">Reference proteome</keyword>
<keyword evidence="1" id="KW-1133">Transmembrane helix</keyword>
<feature type="domain" description="FecR protein" evidence="2">
    <location>
        <begin position="191"/>
        <end position="295"/>
    </location>
</feature>
<evidence type="ECO:0000259" key="3">
    <source>
        <dbReference type="Pfam" id="PF16344"/>
    </source>
</evidence>
<sequence length="408" mass="44877">MDHTIDELIIKYLSGTLTEEEQVLLDEWKALPQNRLLLDQLSNGDWVKRELQKIGQVKEEQAYNKLSQIYAQQQAPVRMQPKRPRTGWWLAAASLVLFLGAGSWWLWSRGSGKAAPVELAKSDDRFKNDVQPGGNKARLLLADGTEIVLDSAGKGLLTQQGGAKVIKTDNGGIEYQQGAGMGNKEGVVYNTVSTPKGGQYMIALPDGSKAWLNASSTLRFPTAFTGEQRVVELTGEGYFEVQPMASGNQGTRKAKKPFIVQAGNVNVEVLGTHFNVNAYTDEDVIKTTLLEGAVKVVNSHTTGLLKPGEQAQAFRQGTLKTVKQADLEQTMAWHNGVFAFRNAPVLAIMRQAQRWYDIEVVYAGKVNKEQTLNGDIPRNVALSQLLKILEATGSVHFRIEGKTVTVMP</sequence>
<accession>A0A3B7MRU2</accession>
<dbReference type="PANTHER" id="PTHR30273">
    <property type="entry name" value="PERIPLASMIC SIGNAL SENSOR AND SIGMA FACTOR ACTIVATOR FECR-RELATED"/>
    <property type="match status" value="1"/>
</dbReference>
<dbReference type="KEGG" id="pseg:D3H65_19765"/>
<dbReference type="Gene3D" id="2.60.120.1440">
    <property type="match status" value="1"/>
</dbReference>
<dbReference type="InterPro" id="IPR006860">
    <property type="entry name" value="FecR"/>
</dbReference>